<evidence type="ECO:0000313" key="2">
    <source>
        <dbReference type="EMBL" id="MDW5597858.1"/>
    </source>
</evidence>
<protein>
    <recommendedName>
        <fullName evidence="4">DUF4386 family protein</fullName>
    </recommendedName>
</protein>
<name>A0ABU4HX05_9ACTN</name>
<feature type="transmembrane region" description="Helical" evidence="1">
    <location>
        <begin position="51"/>
        <end position="73"/>
    </location>
</feature>
<feature type="transmembrane region" description="Helical" evidence="1">
    <location>
        <begin position="186"/>
        <end position="207"/>
    </location>
</feature>
<feature type="transmembrane region" description="Helical" evidence="1">
    <location>
        <begin position="131"/>
        <end position="152"/>
    </location>
</feature>
<gene>
    <name evidence="2" type="ORF">R7226_26125</name>
</gene>
<keyword evidence="3" id="KW-1185">Reference proteome</keyword>
<evidence type="ECO:0000256" key="1">
    <source>
        <dbReference type="SAM" id="Phobius"/>
    </source>
</evidence>
<keyword evidence="1" id="KW-1133">Transmembrane helix</keyword>
<dbReference type="Proteomes" id="UP001284601">
    <property type="component" value="Unassembled WGS sequence"/>
</dbReference>
<proteinExistence type="predicted"/>
<accession>A0ABU4HX05</accession>
<comment type="caution">
    <text evidence="2">The sequence shown here is derived from an EMBL/GenBank/DDBJ whole genome shotgun (WGS) entry which is preliminary data.</text>
</comment>
<dbReference type="EMBL" id="JAWSTH010000106">
    <property type="protein sequence ID" value="MDW5597858.1"/>
    <property type="molecule type" value="Genomic_DNA"/>
</dbReference>
<organism evidence="2 3">
    <name type="scientific">Conexibacter stalactiti</name>
    <dbReference type="NCBI Taxonomy" id="1940611"/>
    <lineage>
        <taxon>Bacteria</taxon>
        <taxon>Bacillati</taxon>
        <taxon>Actinomycetota</taxon>
        <taxon>Thermoleophilia</taxon>
        <taxon>Solirubrobacterales</taxon>
        <taxon>Conexibacteraceae</taxon>
        <taxon>Conexibacter</taxon>
    </lineage>
</organism>
<reference evidence="2 3" key="2">
    <citation type="submission" date="2023-10" db="EMBL/GenBank/DDBJ databases">
        <authorList>
            <person name="Han X.F."/>
        </authorList>
    </citation>
    <scope>NUCLEOTIDE SEQUENCE [LARGE SCALE GENOMIC DNA]</scope>
    <source>
        <strain evidence="2 3">KCTC 39840</strain>
    </source>
</reference>
<keyword evidence="1" id="KW-0472">Membrane</keyword>
<keyword evidence="1" id="KW-0812">Transmembrane</keyword>
<sequence>MSRVDHVNRLIAGTCMVLSPLLLLAAAIVLPDLDRDAPAQLAAIADATDRWLISSLLVLGALALAVPAVLGLAHMLRERQMWMATIGAGVALVGILASVGGVAIALVAWQMVDGGSAIQMAALLDRVNDSAAIWIPFTLCAFGVGAGLLMLGGALAMSGLLSAPMGLLIAVGGVLATIGYPLTTPLLILIGAACLCLGLGLTGVMVLRETDEDWAHTPEFRGMRGIAGAH</sequence>
<dbReference type="RefSeq" id="WP_318600329.1">
    <property type="nucleotide sequence ID" value="NZ_JAWSTH010000106.1"/>
</dbReference>
<reference evidence="3" key="1">
    <citation type="submission" date="2023-07" db="EMBL/GenBank/DDBJ databases">
        <title>Conexibacter stalactiti sp. nov., isolated from stalactites in a lava cave and emended description of the genus Conexibacter.</title>
        <authorList>
            <person name="Lee S.D."/>
        </authorList>
    </citation>
    <scope>NUCLEOTIDE SEQUENCE [LARGE SCALE GENOMIC DNA]</scope>
    <source>
        <strain evidence="3">KCTC 39840</strain>
    </source>
</reference>
<evidence type="ECO:0008006" key="4">
    <source>
        <dbReference type="Google" id="ProtNLM"/>
    </source>
</evidence>
<feature type="transmembrane region" description="Helical" evidence="1">
    <location>
        <begin position="159"/>
        <end position="180"/>
    </location>
</feature>
<evidence type="ECO:0000313" key="3">
    <source>
        <dbReference type="Proteomes" id="UP001284601"/>
    </source>
</evidence>
<feature type="transmembrane region" description="Helical" evidence="1">
    <location>
        <begin position="85"/>
        <end position="111"/>
    </location>
</feature>